<comment type="caution">
    <text evidence="4">The sequence shown here is derived from an EMBL/GenBank/DDBJ whole genome shotgun (WGS) entry which is preliminary data.</text>
</comment>
<dbReference type="InterPro" id="IPR027417">
    <property type="entry name" value="P-loop_NTPase"/>
</dbReference>
<dbReference type="InterPro" id="IPR029787">
    <property type="entry name" value="Nucleotide_cyclase"/>
</dbReference>
<dbReference type="EMBL" id="JAPDNT010000032">
    <property type="protein sequence ID" value="MCW3477209.1"/>
    <property type="molecule type" value="Genomic_DNA"/>
</dbReference>
<protein>
    <submittedName>
        <fullName evidence="4">AAA family ATPase</fullName>
    </submittedName>
</protein>
<dbReference type="GO" id="GO:0035556">
    <property type="term" value="P:intracellular signal transduction"/>
    <property type="evidence" value="ECO:0007669"/>
    <property type="project" value="InterPro"/>
</dbReference>
<dbReference type="Pfam" id="PF13191">
    <property type="entry name" value="AAA_16"/>
    <property type="match status" value="1"/>
</dbReference>
<dbReference type="Proteomes" id="UP001165679">
    <property type="component" value="Unassembled WGS sequence"/>
</dbReference>
<evidence type="ECO:0000256" key="1">
    <source>
        <dbReference type="ARBA" id="ARBA00022741"/>
    </source>
</evidence>
<evidence type="ECO:0000313" key="4">
    <source>
        <dbReference type="EMBL" id="MCW3477209.1"/>
    </source>
</evidence>
<dbReference type="AlphaFoldDB" id="A0AA41YNK4"/>
<name>A0AA41YNK4_9PROT</name>
<dbReference type="GO" id="GO:0009190">
    <property type="term" value="P:cyclic nucleotide biosynthetic process"/>
    <property type="evidence" value="ECO:0007669"/>
    <property type="project" value="InterPro"/>
</dbReference>
<dbReference type="GO" id="GO:0004016">
    <property type="term" value="F:adenylate cyclase activity"/>
    <property type="evidence" value="ECO:0007669"/>
    <property type="project" value="UniProtKB-ARBA"/>
</dbReference>
<dbReference type="PANTHER" id="PTHR16305:SF28">
    <property type="entry name" value="GUANYLATE CYCLASE DOMAIN-CONTAINING PROTEIN"/>
    <property type="match status" value="1"/>
</dbReference>
<dbReference type="CDD" id="cd07302">
    <property type="entry name" value="CHD"/>
    <property type="match status" value="1"/>
</dbReference>
<dbReference type="InterPro" id="IPR019734">
    <property type="entry name" value="TPR_rpt"/>
</dbReference>
<gene>
    <name evidence="4" type="ORF">OL599_21790</name>
</gene>
<dbReference type="SUPFAM" id="SSF48452">
    <property type="entry name" value="TPR-like"/>
    <property type="match status" value="2"/>
</dbReference>
<evidence type="ECO:0000256" key="2">
    <source>
        <dbReference type="ARBA" id="ARBA00022840"/>
    </source>
</evidence>
<evidence type="ECO:0000313" key="5">
    <source>
        <dbReference type="Proteomes" id="UP001165679"/>
    </source>
</evidence>
<organism evidence="4 5">
    <name type="scientific">Limobrevibacterium gyesilva</name>
    <dbReference type="NCBI Taxonomy" id="2991712"/>
    <lineage>
        <taxon>Bacteria</taxon>
        <taxon>Pseudomonadati</taxon>
        <taxon>Pseudomonadota</taxon>
        <taxon>Alphaproteobacteria</taxon>
        <taxon>Acetobacterales</taxon>
        <taxon>Acetobacteraceae</taxon>
        <taxon>Limobrevibacterium</taxon>
    </lineage>
</organism>
<proteinExistence type="predicted"/>
<sequence length="1034" mass="110312">MSATGVTPPPNDDAEPELRRVSVMFADIEGSTALIQNLDPEDAASLIDPALRTMIDAAERFDGVVSSRGDGIMAIFGAPSASEDHGVRACLAALAIRDALAPGGAAAHGSGGVRVRVGIHVGDVVFRPMRIGGGWSQDAVGIAVHIAARLEQVAEPGTICLSGAAFRLAEGFVKAAPLDPIAVKGVDTPIERYLLLEADRTANRWGVRAASGLAAFVDRVHEFAALHQALGGEGLRLVQLVGGPGLGKSRLLHEFTSSEAARDCHVVTLVGDYHRRFVPFHPVATWLRGWLDIRSTDPVAEARQKLDRGLAALAAPDPVDRGLLERILGLGGPGPDIANLSEIARIDFGATVAALLAALAGGRRSVLVCEDIDSFDAATRDLLDSALQSLAGRDVLVVIASRTPVRLATVPPAATLALPLGPLPDEDAARLLASIDEKIAGNAALAATILRKAGGNPLFLEEVAPLVAPPREGAAMPALDDRAPFDIPDRVEALIADRLARLPRPLRRLIQLCAVIGVDVPVRLAAHLAGVTPDELHAQLQQLQSEQLMYESRKFPDPQFSFKHALTRDVAYRTILAARRRAHHARIVDILEGDDADERNLDDLCAHSILAQLWPKAVLYLHRAARQAVDRAAYQLAGSYLTRALDISHTLEDDDATARQRLDILMGLQLLHAQAGNYPRMSACLDEAEPLARRLDERGIQTRILGLRVHVMNILGRLDEAATLGRHTRALALESGNATLTLFSTFYLGQSYFNMGRLPEAAEMLGENLSILAGMPTAARPKSAGTIDVMSYGTRAMTLSFLGDFPQALANAAQARRLAEEPGRQPYDGVFAMATTAFTLLQRRDLEAAEAAFRDGLARSEAGGIAQLNPPLLAGLGHALLLRADLDAASAMLSTAHRMARDSNRTMFQISAATGLALTGVRLGEPDLALRFADEAVELAERFGFHGFRVPALRARGIALAMAAGREDAGSDVLADALRLARSLRMAAEVAHCHAALAACGAPDREEHRHEAQSRYAALGMTDWFESLNGTLAL</sequence>
<dbReference type="GO" id="GO:0005524">
    <property type="term" value="F:ATP binding"/>
    <property type="evidence" value="ECO:0007669"/>
    <property type="project" value="UniProtKB-KW"/>
</dbReference>
<dbReference type="Gene3D" id="1.25.40.10">
    <property type="entry name" value="Tetratricopeptide repeat domain"/>
    <property type="match status" value="2"/>
</dbReference>
<dbReference type="PROSITE" id="PS50125">
    <property type="entry name" value="GUANYLATE_CYCLASE_2"/>
    <property type="match status" value="1"/>
</dbReference>
<accession>A0AA41YNK4</accession>
<dbReference type="SMART" id="SM00028">
    <property type="entry name" value="TPR"/>
    <property type="match status" value="4"/>
</dbReference>
<reference evidence="4" key="1">
    <citation type="submission" date="2022-09" db="EMBL/GenBank/DDBJ databases">
        <title>Rhodovastum sp. nov. RN2-1 isolated from soil in Seongnam, South Korea.</title>
        <authorList>
            <person name="Le N.T."/>
        </authorList>
    </citation>
    <scope>NUCLEOTIDE SEQUENCE</scope>
    <source>
        <strain evidence="4">RN2-1</strain>
    </source>
</reference>
<dbReference type="GO" id="GO:0005737">
    <property type="term" value="C:cytoplasm"/>
    <property type="evidence" value="ECO:0007669"/>
    <property type="project" value="TreeGrafter"/>
</dbReference>
<reference evidence="4" key="2">
    <citation type="submission" date="2022-10" db="EMBL/GenBank/DDBJ databases">
        <authorList>
            <person name="Trinh H.N."/>
        </authorList>
    </citation>
    <scope>NUCLEOTIDE SEQUENCE</scope>
    <source>
        <strain evidence="4">RN2-1</strain>
    </source>
</reference>
<dbReference type="RefSeq" id="WP_264716143.1">
    <property type="nucleotide sequence ID" value="NZ_JAPDNT010000032.1"/>
</dbReference>
<dbReference type="Pfam" id="PF00211">
    <property type="entry name" value="Guanylate_cyc"/>
    <property type="match status" value="1"/>
</dbReference>
<dbReference type="SUPFAM" id="SSF52540">
    <property type="entry name" value="P-loop containing nucleoside triphosphate hydrolases"/>
    <property type="match status" value="1"/>
</dbReference>
<dbReference type="InterPro" id="IPR011990">
    <property type="entry name" value="TPR-like_helical_dom_sf"/>
</dbReference>
<dbReference type="PANTHER" id="PTHR16305">
    <property type="entry name" value="TESTICULAR SOLUBLE ADENYLYL CYCLASE"/>
    <property type="match status" value="1"/>
</dbReference>
<evidence type="ECO:0000259" key="3">
    <source>
        <dbReference type="PROSITE" id="PS50125"/>
    </source>
</evidence>
<dbReference type="InterPro" id="IPR041664">
    <property type="entry name" value="AAA_16"/>
</dbReference>
<dbReference type="Gene3D" id="3.30.70.1230">
    <property type="entry name" value="Nucleotide cyclase"/>
    <property type="match status" value="1"/>
</dbReference>
<dbReference type="SUPFAM" id="SSF55073">
    <property type="entry name" value="Nucleotide cyclase"/>
    <property type="match status" value="1"/>
</dbReference>
<keyword evidence="5" id="KW-1185">Reference proteome</keyword>
<keyword evidence="1" id="KW-0547">Nucleotide-binding</keyword>
<keyword evidence="2" id="KW-0067">ATP-binding</keyword>
<feature type="domain" description="Guanylate cyclase" evidence="3">
    <location>
        <begin position="22"/>
        <end position="151"/>
    </location>
</feature>
<dbReference type="SMART" id="SM00044">
    <property type="entry name" value="CYCc"/>
    <property type="match status" value="1"/>
</dbReference>
<dbReference type="InterPro" id="IPR001054">
    <property type="entry name" value="A/G_cyclase"/>
</dbReference>